<keyword evidence="1" id="KW-0812">Transmembrane</keyword>
<keyword evidence="1" id="KW-1133">Transmembrane helix</keyword>
<feature type="transmembrane region" description="Helical" evidence="1">
    <location>
        <begin position="12"/>
        <end position="30"/>
    </location>
</feature>
<proteinExistence type="predicted"/>
<evidence type="ECO:0000313" key="2">
    <source>
        <dbReference type="EMBL" id="SNX74032.1"/>
    </source>
</evidence>
<dbReference type="EMBL" id="OAOP01000008">
    <property type="protein sequence ID" value="SNX74032.1"/>
    <property type="molecule type" value="Genomic_DNA"/>
</dbReference>
<protein>
    <submittedName>
        <fullName evidence="2">Uncharacterized protein</fullName>
    </submittedName>
</protein>
<feature type="transmembrane region" description="Helical" evidence="1">
    <location>
        <begin position="36"/>
        <end position="60"/>
    </location>
</feature>
<evidence type="ECO:0000313" key="3">
    <source>
        <dbReference type="Proteomes" id="UP000219546"/>
    </source>
</evidence>
<reference evidence="2 3" key="1">
    <citation type="submission" date="2017-08" db="EMBL/GenBank/DDBJ databases">
        <authorList>
            <person name="de Groot N.N."/>
        </authorList>
    </citation>
    <scope>NUCLEOTIDE SEQUENCE [LARGE SCALE GENOMIC DNA]</scope>
    <source>
        <strain evidence="2 3">JC228</strain>
    </source>
</reference>
<dbReference type="Proteomes" id="UP000219546">
    <property type="component" value="Unassembled WGS sequence"/>
</dbReference>
<gene>
    <name evidence="2" type="ORF">SAMN05877753_108119</name>
</gene>
<name>A0A285D2M5_9BACI</name>
<accession>A0A285D2M5</accession>
<keyword evidence="3" id="KW-1185">Reference proteome</keyword>
<sequence>MKIKNKRAGKNTAILFAVSIIVSSLFFQGLKYLPLPIFILILAGVISVLISIKIYLTYSIRKYIAARGRKIEK</sequence>
<keyword evidence="1" id="KW-0472">Membrane</keyword>
<evidence type="ECO:0000256" key="1">
    <source>
        <dbReference type="SAM" id="Phobius"/>
    </source>
</evidence>
<dbReference type="AlphaFoldDB" id="A0A285D2M5"/>
<organism evidence="2 3">
    <name type="scientific">Bacillus oleivorans</name>
    <dbReference type="NCBI Taxonomy" id="1448271"/>
    <lineage>
        <taxon>Bacteria</taxon>
        <taxon>Bacillati</taxon>
        <taxon>Bacillota</taxon>
        <taxon>Bacilli</taxon>
        <taxon>Bacillales</taxon>
        <taxon>Bacillaceae</taxon>
        <taxon>Bacillus</taxon>
    </lineage>
</organism>